<dbReference type="PANTHER" id="PTHR18945">
    <property type="entry name" value="NEUROTRANSMITTER GATED ION CHANNEL"/>
    <property type="match status" value="1"/>
</dbReference>
<comment type="caution">
    <text evidence="20">The sequence shown here is derived from an EMBL/GenBank/DDBJ whole genome shotgun (WGS) entry which is preliminary data.</text>
</comment>
<keyword evidence="6" id="KW-0770">Synapse</keyword>
<keyword evidence="8 16" id="KW-0472">Membrane</keyword>
<feature type="transmembrane region" description="Helical" evidence="16">
    <location>
        <begin position="246"/>
        <end position="271"/>
    </location>
</feature>
<feature type="signal peptide" evidence="17">
    <location>
        <begin position="1"/>
        <end position="25"/>
    </location>
</feature>
<keyword evidence="10" id="KW-0325">Glycoprotein</keyword>
<dbReference type="AlphaFoldDB" id="A0A8J2K2K3"/>
<dbReference type="GO" id="GO:0004888">
    <property type="term" value="F:transmembrane signaling receptor activity"/>
    <property type="evidence" value="ECO:0007669"/>
    <property type="project" value="InterPro"/>
</dbReference>
<dbReference type="CDD" id="cd19049">
    <property type="entry name" value="LGIC_TM_anion"/>
    <property type="match status" value="1"/>
</dbReference>
<keyword evidence="21" id="KW-1185">Reference proteome</keyword>
<keyword evidence="7" id="KW-0406">Ion transport</keyword>
<dbReference type="GO" id="GO:0045211">
    <property type="term" value="C:postsynaptic membrane"/>
    <property type="evidence" value="ECO:0007669"/>
    <property type="project" value="UniProtKB-SubCell"/>
</dbReference>
<evidence type="ECO:0000256" key="13">
    <source>
        <dbReference type="ARBA" id="ARBA00023303"/>
    </source>
</evidence>
<keyword evidence="3 16" id="KW-0812">Transmembrane</keyword>
<dbReference type="FunFam" id="2.70.170.10:FF:000003">
    <property type="entry name" value="Putative gamma-aminobutyric acid receptor subunit gamma-2"/>
    <property type="match status" value="1"/>
</dbReference>
<dbReference type="Proteomes" id="UP000708208">
    <property type="component" value="Unassembled WGS sequence"/>
</dbReference>
<feature type="transmembrane region" description="Helical" evidence="16">
    <location>
        <begin position="453"/>
        <end position="473"/>
    </location>
</feature>
<feature type="region of interest" description="Disordered" evidence="15">
    <location>
        <begin position="345"/>
        <end position="367"/>
    </location>
</feature>
<evidence type="ECO:0000259" key="19">
    <source>
        <dbReference type="Pfam" id="PF02932"/>
    </source>
</evidence>
<feature type="compositionally biased region" description="Acidic residues" evidence="15">
    <location>
        <begin position="346"/>
        <end position="355"/>
    </location>
</feature>
<dbReference type="GO" id="GO:0005230">
    <property type="term" value="F:extracellular ligand-gated monoatomic ion channel activity"/>
    <property type="evidence" value="ECO:0007669"/>
    <property type="project" value="InterPro"/>
</dbReference>
<dbReference type="CDD" id="cd19007">
    <property type="entry name" value="LGIC_ECD_GABAR_GRD-like"/>
    <property type="match status" value="1"/>
</dbReference>
<reference evidence="20" key="1">
    <citation type="submission" date="2021-06" db="EMBL/GenBank/DDBJ databases">
        <authorList>
            <person name="Hodson N. C."/>
            <person name="Mongue J. A."/>
            <person name="Jaron S. K."/>
        </authorList>
    </citation>
    <scope>NUCLEOTIDE SEQUENCE</scope>
</reference>
<evidence type="ECO:0000313" key="21">
    <source>
        <dbReference type="Proteomes" id="UP000708208"/>
    </source>
</evidence>
<sequence length="490" mass="56601">MLTTILPKADFFLVILLWSIKFTITAGDGSSQELLIKNITQILDLLLKDYDNSQHPNHRAERPTIIKTNMLIRSMGPISEFDMDFSMDCYFRQHWNDPRLRFRGPVENLSLNIKMLEKIWRPDTYFHNGKNSYVHTITLPNKLLRLSKDGDILYSMRLTIKAKCPMCLKNFPMDTQSCPLIIGSYAYTTKQIRYEWHGEAAVSYAQGIGLALSQFDLISSPYKNLSLNRMEGEFSVLQVNFNLVRFAGYFLIQIYVPCILIVVLSFVGFFINREATSDRVGLGVTSILTLSTISLDTRTDLPKVHYATALDWFLVMSFGFVMATLLEFASVHYFTKVGSGERGEAFGEEEEWEEPTENRSSDWTRPQKNPNVNCSIVYNDHRHFGWRSPVEIFDTPSKSMESKETQTEKKMSCFSQFLRCVVADETFRRERQKAAAGERSTNSVSKIDKISRVLFPLSFFFLNCFYWGMYSYLHDTCELKNHPQPSFRSP</sequence>
<evidence type="ECO:0000256" key="12">
    <source>
        <dbReference type="ARBA" id="ARBA00023257"/>
    </source>
</evidence>
<name>A0A8J2K2K3_9HEXA</name>
<evidence type="ECO:0000256" key="10">
    <source>
        <dbReference type="ARBA" id="ARBA00023180"/>
    </source>
</evidence>
<keyword evidence="1" id="KW-0813">Transport</keyword>
<dbReference type="EMBL" id="CAJVCH010223520">
    <property type="protein sequence ID" value="CAG7732023.1"/>
    <property type="molecule type" value="Genomic_DNA"/>
</dbReference>
<dbReference type="OrthoDB" id="203862at2759"/>
<evidence type="ECO:0000256" key="2">
    <source>
        <dbReference type="ARBA" id="ARBA00022475"/>
    </source>
</evidence>
<dbReference type="Pfam" id="PF02932">
    <property type="entry name" value="Neur_chan_memb"/>
    <property type="match status" value="1"/>
</dbReference>
<dbReference type="InterPro" id="IPR006029">
    <property type="entry name" value="Neurotrans-gated_channel_TM"/>
</dbReference>
<accession>A0A8J2K2K3</accession>
<dbReference type="Pfam" id="PF02931">
    <property type="entry name" value="Neur_chan_LBD"/>
    <property type="match status" value="1"/>
</dbReference>
<evidence type="ECO:0000256" key="8">
    <source>
        <dbReference type="ARBA" id="ARBA00023136"/>
    </source>
</evidence>
<evidence type="ECO:0000256" key="17">
    <source>
        <dbReference type="SAM" id="SignalP"/>
    </source>
</evidence>
<feature type="transmembrane region" description="Helical" evidence="16">
    <location>
        <begin position="312"/>
        <end position="334"/>
    </location>
</feature>
<keyword evidence="9" id="KW-1015">Disulfide bond</keyword>
<feature type="domain" description="Neurotransmitter-gated ion-channel ligand-binding" evidence="18">
    <location>
        <begin position="40"/>
        <end position="219"/>
    </location>
</feature>
<keyword evidence="11" id="KW-0868">Chloride</keyword>
<dbReference type="InterPro" id="IPR018000">
    <property type="entry name" value="Neurotransmitter_ion_chnl_CS"/>
</dbReference>
<feature type="domain" description="Neurotransmitter-gated ion-channel transmembrane" evidence="19">
    <location>
        <begin position="254"/>
        <end position="467"/>
    </location>
</feature>
<keyword evidence="5 16" id="KW-1133">Transmembrane helix</keyword>
<keyword evidence="2" id="KW-1003">Cell membrane</keyword>
<proteinExistence type="predicted"/>
<evidence type="ECO:0000256" key="16">
    <source>
        <dbReference type="SAM" id="Phobius"/>
    </source>
</evidence>
<dbReference type="NCBIfam" id="TIGR00860">
    <property type="entry name" value="LIC"/>
    <property type="match status" value="1"/>
</dbReference>
<evidence type="ECO:0000256" key="5">
    <source>
        <dbReference type="ARBA" id="ARBA00022989"/>
    </source>
</evidence>
<evidence type="ECO:0000256" key="9">
    <source>
        <dbReference type="ARBA" id="ARBA00023157"/>
    </source>
</evidence>
<evidence type="ECO:0000256" key="11">
    <source>
        <dbReference type="ARBA" id="ARBA00023214"/>
    </source>
</evidence>
<dbReference type="PROSITE" id="PS00236">
    <property type="entry name" value="NEUROTR_ION_CHANNEL"/>
    <property type="match status" value="1"/>
</dbReference>
<keyword evidence="12" id="KW-0628">Postsynaptic cell membrane</keyword>
<protein>
    <submittedName>
        <fullName evidence="20">Uncharacterized protein</fullName>
    </submittedName>
</protein>
<comment type="subcellular location">
    <subcellularLocation>
        <location evidence="14">Postsynaptic cell membrane</location>
        <topology evidence="14">Multi-pass membrane protein</topology>
    </subcellularLocation>
</comment>
<evidence type="ECO:0000259" key="18">
    <source>
        <dbReference type="Pfam" id="PF02931"/>
    </source>
</evidence>
<evidence type="ECO:0000256" key="6">
    <source>
        <dbReference type="ARBA" id="ARBA00023018"/>
    </source>
</evidence>
<gene>
    <name evidence="20" type="ORF">AFUS01_LOCUS20567</name>
</gene>
<feature type="chain" id="PRO_5035185306" evidence="17">
    <location>
        <begin position="26"/>
        <end position="490"/>
    </location>
</feature>
<evidence type="ECO:0000256" key="7">
    <source>
        <dbReference type="ARBA" id="ARBA00023065"/>
    </source>
</evidence>
<keyword evidence="13" id="KW-0407">Ion channel</keyword>
<dbReference type="InterPro" id="IPR006202">
    <property type="entry name" value="Neur_chan_lig-bd"/>
</dbReference>
<keyword evidence="4 17" id="KW-0732">Signal</keyword>
<evidence type="ECO:0000256" key="14">
    <source>
        <dbReference type="ARBA" id="ARBA00034104"/>
    </source>
</evidence>
<organism evidence="20 21">
    <name type="scientific">Allacma fusca</name>
    <dbReference type="NCBI Taxonomy" id="39272"/>
    <lineage>
        <taxon>Eukaryota</taxon>
        <taxon>Metazoa</taxon>
        <taxon>Ecdysozoa</taxon>
        <taxon>Arthropoda</taxon>
        <taxon>Hexapoda</taxon>
        <taxon>Collembola</taxon>
        <taxon>Symphypleona</taxon>
        <taxon>Sminthuridae</taxon>
        <taxon>Allacma</taxon>
    </lineage>
</organism>
<evidence type="ECO:0000256" key="15">
    <source>
        <dbReference type="SAM" id="MobiDB-lite"/>
    </source>
</evidence>
<evidence type="ECO:0000256" key="4">
    <source>
        <dbReference type="ARBA" id="ARBA00022729"/>
    </source>
</evidence>
<evidence type="ECO:0000256" key="3">
    <source>
        <dbReference type="ARBA" id="ARBA00022692"/>
    </source>
</evidence>
<evidence type="ECO:0000256" key="1">
    <source>
        <dbReference type="ARBA" id="ARBA00022448"/>
    </source>
</evidence>
<dbReference type="InterPro" id="IPR006201">
    <property type="entry name" value="Neur_channel"/>
</dbReference>
<evidence type="ECO:0000313" key="20">
    <source>
        <dbReference type="EMBL" id="CAG7732023.1"/>
    </source>
</evidence>